<reference evidence="1" key="2">
    <citation type="journal article" date="2015" name="Data Brief">
        <title>Shoot transcriptome of the giant reed, Arundo donax.</title>
        <authorList>
            <person name="Barrero R.A."/>
            <person name="Guerrero F.D."/>
            <person name="Moolhuijzen P."/>
            <person name="Goolsby J.A."/>
            <person name="Tidwell J."/>
            <person name="Bellgard S.E."/>
            <person name="Bellgard M.I."/>
        </authorList>
    </citation>
    <scope>NUCLEOTIDE SEQUENCE</scope>
    <source>
        <tissue evidence="1">Shoot tissue taken approximately 20 cm above the soil surface</tissue>
    </source>
</reference>
<sequence>MQLQNIYTNIKCLSNKCETVQYNNSDH</sequence>
<protein>
    <submittedName>
        <fullName evidence="1">Uncharacterized protein</fullName>
    </submittedName>
</protein>
<name>A0A0A9FMR7_ARUDO</name>
<dbReference type="AlphaFoldDB" id="A0A0A9FMR7"/>
<proteinExistence type="predicted"/>
<dbReference type="EMBL" id="GBRH01183801">
    <property type="protein sequence ID" value="JAE14095.1"/>
    <property type="molecule type" value="Transcribed_RNA"/>
</dbReference>
<reference evidence="1" key="1">
    <citation type="submission" date="2014-09" db="EMBL/GenBank/DDBJ databases">
        <authorList>
            <person name="Magalhaes I.L.F."/>
            <person name="Oliveira U."/>
            <person name="Santos F.R."/>
            <person name="Vidigal T.H.D.A."/>
            <person name="Brescovit A.D."/>
            <person name="Santos A.J."/>
        </authorList>
    </citation>
    <scope>NUCLEOTIDE SEQUENCE</scope>
    <source>
        <tissue evidence="1">Shoot tissue taken approximately 20 cm above the soil surface</tissue>
    </source>
</reference>
<organism evidence="1">
    <name type="scientific">Arundo donax</name>
    <name type="common">Giant reed</name>
    <name type="synonym">Donax arundinaceus</name>
    <dbReference type="NCBI Taxonomy" id="35708"/>
    <lineage>
        <taxon>Eukaryota</taxon>
        <taxon>Viridiplantae</taxon>
        <taxon>Streptophyta</taxon>
        <taxon>Embryophyta</taxon>
        <taxon>Tracheophyta</taxon>
        <taxon>Spermatophyta</taxon>
        <taxon>Magnoliopsida</taxon>
        <taxon>Liliopsida</taxon>
        <taxon>Poales</taxon>
        <taxon>Poaceae</taxon>
        <taxon>PACMAD clade</taxon>
        <taxon>Arundinoideae</taxon>
        <taxon>Arundineae</taxon>
        <taxon>Arundo</taxon>
    </lineage>
</organism>
<evidence type="ECO:0000313" key="1">
    <source>
        <dbReference type="EMBL" id="JAE14095.1"/>
    </source>
</evidence>
<accession>A0A0A9FMR7</accession>